<sequence>MKCIAPKISHRYVEAKDEHGISSIDNYHGPMVKYYSDDVLLWSNMALEEDNYDGTIPQEKNRNLQWEWEIFLAPTQGLGHVEMEVDMIEAMKEMEEDLEEDLGYNPRDGGIEIPLVKPKEEEV</sequence>
<evidence type="ECO:0000256" key="1">
    <source>
        <dbReference type="SAM" id="MobiDB-lite"/>
    </source>
</evidence>
<evidence type="ECO:0000313" key="3">
    <source>
        <dbReference type="Proteomes" id="UP000823775"/>
    </source>
</evidence>
<feature type="region of interest" description="Disordered" evidence="1">
    <location>
        <begin position="101"/>
        <end position="123"/>
    </location>
</feature>
<comment type="caution">
    <text evidence="2">The sequence shown here is derived from an EMBL/GenBank/DDBJ whole genome shotgun (WGS) entry which is preliminary data.</text>
</comment>
<reference evidence="2 3" key="1">
    <citation type="journal article" date="2021" name="BMC Genomics">
        <title>Datura genome reveals duplications of psychoactive alkaloid biosynthetic genes and high mutation rate following tissue culture.</title>
        <authorList>
            <person name="Rajewski A."/>
            <person name="Carter-House D."/>
            <person name="Stajich J."/>
            <person name="Litt A."/>
        </authorList>
    </citation>
    <scope>NUCLEOTIDE SEQUENCE [LARGE SCALE GENOMIC DNA]</scope>
    <source>
        <strain evidence="2">AR-01</strain>
    </source>
</reference>
<keyword evidence="3" id="KW-1185">Reference proteome</keyword>
<proteinExistence type="predicted"/>
<protein>
    <submittedName>
        <fullName evidence="2">Uncharacterized protein</fullName>
    </submittedName>
</protein>
<dbReference type="Proteomes" id="UP000823775">
    <property type="component" value="Unassembled WGS sequence"/>
</dbReference>
<organism evidence="2 3">
    <name type="scientific">Datura stramonium</name>
    <name type="common">Jimsonweed</name>
    <name type="synonym">Common thornapple</name>
    <dbReference type="NCBI Taxonomy" id="4076"/>
    <lineage>
        <taxon>Eukaryota</taxon>
        <taxon>Viridiplantae</taxon>
        <taxon>Streptophyta</taxon>
        <taxon>Embryophyta</taxon>
        <taxon>Tracheophyta</taxon>
        <taxon>Spermatophyta</taxon>
        <taxon>Magnoliopsida</taxon>
        <taxon>eudicotyledons</taxon>
        <taxon>Gunneridae</taxon>
        <taxon>Pentapetalae</taxon>
        <taxon>asterids</taxon>
        <taxon>lamiids</taxon>
        <taxon>Solanales</taxon>
        <taxon>Solanaceae</taxon>
        <taxon>Solanoideae</taxon>
        <taxon>Datureae</taxon>
        <taxon>Datura</taxon>
    </lineage>
</organism>
<dbReference type="EMBL" id="JACEIK010007310">
    <property type="protein sequence ID" value="MCE3050051.1"/>
    <property type="molecule type" value="Genomic_DNA"/>
</dbReference>
<evidence type="ECO:0000313" key="2">
    <source>
        <dbReference type="EMBL" id="MCE3050051.1"/>
    </source>
</evidence>
<gene>
    <name evidence="2" type="ORF">HAX54_046380</name>
</gene>
<accession>A0ABS8WJE8</accession>
<name>A0ABS8WJE8_DATST</name>